<sequence>MNTWSVNSIYKYLKKFWKVAICLEMTNNTDEKEEIEILSNKLYKLFETNTSTNIMRVFEDLLLEDSNLTFPEYIETLKKSQKKCMCQSSWSKETLTVHCADCEESRSSCICVPCFLAGDHKGHEVRLTHSISGTCDCGDPIHWKTCGFCSEHPGPEPHPEMTQLDSKTRIKLIAIAKTALKKLLFFASFDKNTFKNMIEWLQNIVSLGDASRRCVSIAFSETFEYIDLFYHSLNLDEANISKLLSFLGSLTNDAVFRYYFSFSVINSLPSFVYANCKIALSSHDPKKTPLSPANQLFNFTFHGFTARIVQDLITEKGLDWANIAIDTLKLCVDFTYSNVNKEFATNAKIFTAFRKVLGLLKSAIAINCDIEYFLDKFSEICVNHEFTYPIKRVFGVKADDPKKTQSVMFSLILNLFQFIHTITKNNIYSKIPLLRLKQFFESNTFQMIDQDHENENEIEDNESLYEHSVLSNNVQFSQTFQTHILAFCTLNLKENSLRDYINEVSDDPETFIKNWALLPLRWIAAADLFDYQFFVRNDSHSLTALNSFKFRTNIQLKFIPSFALIQSLLNSTNDIDSFYFLILHTYGFFDQGLTDDERLEDNQLRLQTFSTFFFIICLIFDTLCAQKDLFTMRRLSVISRLMMNNLSPEEIESVWFGKVMSDEKFVEDLPSFASRIKTSSGTKYRLVDDSDWHPVLPHLLTSTIISLIGNFVKKNPDSLIKFPNLPSGSGRLLFSPVLFSLMYHILSSYACNSSDELLQLVFNVLIVTSAHQNEENRNIDNTITDKSVIEANSFEELVEKLSHVSFLQFLQLKISYGINSTKETSIIDIIGTFRGLGRIVIDRLNIPGVNVDVQSEPVEKNRERAQKLKNRIMSEFHSQQSKFLSNQSVSDQNTMQNVECHICQLTDENDYLVYPALCFKNALPLFIKCKTHDRKLPKYPSLKSIRICLHPVHFSCLQKEKKEYYCPVDRCPRNCALPIFPDDYKVLKKLEIIDGIDKFFDTAYETQQLDEILTLYADEIEMVEYYHRCAPDCLDNQTTAVMLHTIFLCIWHKKRNDALVDDIETGTSPHLAKYIAYILQNNPSIINSVDELVFSMKEFLETNPIDLEPDEVLRFFRCAAIFDHFGLGKKLLNEDFIDWDYILSAEFLSKHYGIKLQETDLPMFSLIDLPKAYLDFIGPPYNFDFILANDKGLLTMCLLTGEIVEMPKHVSGSKGKYMQIADILKNTFDSAFSVFLVMNGNDATKVLICDMEFNVIIQADGVYVDTFGDVDYGMKRGKLLYLNEVKIEEVINKLLSGSWTNTLKWHNS</sequence>
<organism evidence="12 13">
    <name type="scientific">Tritrichomonas foetus</name>
    <dbReference type="NCBI Taxonomy" id="1144522"/>
    <lineage>
        <taxon>Eukaryota</taxon>
        <taxon>Metamonada</taxon>
        <taxon>Parabasalia</taxon>
        <taxon>Tritrichomonadida</taxon>
        <taxon>Tritrichomonadidae</taxon>
        <taxon>Tritrichomonas</taxon>
    </lineage>
</organism>
<dbReference type="GO" id="GO:0005737">
    <property type="term" value="C:cytoplasm"/>
    <property type="evidence" value="ECO:0007669"/>
    <property type="project" value="TreeGrafter"/>
</dbReference>
<keyword evidence="5 10" id="KW-0863">Zinc-finger</keyword>
<comment type="function">
    <text evidence="10">Ubiquitin ligase protein which is a component of the N-end rule pathway. Recognizes and binds to proteins bearing specific N-terminal residues that are destabilizing according to the N-end rule, leading to their ubiquitination and subsequent degradation.</text>
</comment>
<evidence type="ECO:0000256" key="3">
    <source>
        <dbReference type="ARBA" id="ARBA00022679"/>
    </source>
</evidence>
<dbReference type="FunFam" id="2.10.110.30:FF:000002">
    <property type="entry name" value="Putative e3 ubiquitin-protein ligase ubr3"/>
    <property type="match status" value="1"/>
</dbReference>
<dbReference type="CDD" id="cd19673">
    <property type="entry name" value="UBR-box_UBR3"/>
    <property type="match status" value="1"/>
</dbReference>
<accession>A0A1J4KAJ2</accession>
<comment type="catalytic activity">
    <reaction evidence="1 10">
        <text>S-ubiquitinyl-[E2 ubiquitin-conjugating enzyme]-L-cysteine + [acceptor protein]-L-lysine = [E2 ubiquitin-conjugating enzyme]-L-cysteine + N(6)-ubiquitinyl-[acceptor protein]-L-lysine.</text>
        <dbReference type="EC" id="2.3.2.27"/>
    </reaction>
</comment>
<comment type="caution">
    <text evidence="12">The sequence shown here is derived from an EMBL/GenBank/DDBJ whole genome shotgun (WGS) entry which is preliminary data.</text>
</comment>
<dbReference type="SMART" id="SM00396">
    <property type="entry name" value="ZnF_UBR1"/>
    <property type="match status" value="1"/>
</dbReference>
<name>A0A1J4KAJ2_9EUKA</name>
<feature type="zinc finger region" description="UBR-type" evidence="9">
    <location>
        <begin position="84"/>
        <end position="154"/>
    </location>
</feature>
<keyword evidence="3 10" id="KW-0808">Transferase</keyword>
<dbReference type="Gene3D" id="2.10.110.30">
    <property type="match status" value="1"/>
</dbReference>
<dbReference type="InterPro" id="IPR039164">
    <property type="entry name" value="UBR1-like"/>
</dbReference>
<keyword evidence="6 10" id="KW-0833">Ubl conjugation pathway</keyword>
<dbReference type="Proteomes" id="UP000179807">
    <property type="component" value="Unassembled WGS sequence"/>
</dbReference>
<evidence type="ECO:0000256" key="1">
    <source>
        <dbReference type="ARBA" id="ARBA00000900"/>
    </source>
</evidence>
<dbReference type="PROSITE" id="PS51157">
    <property type="entry name" value="ZF_UBR"/>
    <property type="match status" value="1"/>
</dbReference>
<dbReference type="EMBL" id="MLAK01000717">
    <property type="protein sequence ID" value="OHT06708.1"/>
    <property type="molecule type" value="Genomic_DNA"/>
</dbReference>
<dbReference type="RefSeq" id="XP_068359844.1">
    <property type="nucleotide sequence ID" value="XM_068504184.1"/>
</dbReference>
<keyword evidence="4 10" id="KW-0479">Metal-binding</keyword>
<dbReference type="GeneID" id="94838888"/>
<dbReference type="PANTHER" id="PTHR21497">
    <property type="entry name" value="UBIQUITIN LIGASE E3 ALPHA-RELATED"/>
    <property type="match status" value="1"/>
</dbReference>
<reference evidence="12" key="1">
    <citation type="submission" date="2016-10" db="EMBL/GenBank/DDBJ databases">
        <authorList>
            <person name="Benchimol M."/>
            <person name="Almeida L.G."/>
            <person name="Vasconcelos A.T."/>
            <person name="Perreira-Neves A."/>
            <person name="Rosa I.A."/>
            <person name="Tasca T."/>
            <person name="Bogo M.R."/>
            <person name="de Souza W."/>
        </authorList>
    </citation>
    <scope>NUCLEOTIDE SEQUENCE [LARGE SCALE GENOMIC DNA]</scope>
    <source>
        <strain evidence="12">K</strain>
    </source>
</reference>
<dbReference type="SMART" id="SM00336">
    <property type="entry name" value="BBOX"/>
    <property type="match status" value="1"/>
</dbReference>
<comment type="similarity">
    <text evidence="8 10">Belongs to the E3 ubiquitin-protein ligase UBR1-like family.</text>
</comment>
<feature type="domain" description="UBR-type" evidence="11">
    <location>
        <begin position="84"/>
        <end position="154"/>
    </location>
</feature>
<proteinExistence type="inferred from homology"/>
<dbReference type="GO" id="GO:0000151">
    <property type="term" value="C:ubiquitin ligase complex"/>
    <property type="evidence" value="ECO:0007669"/>
    <property type="project" value="TreeGrafter"/>
</dbReference>
<dbReference type="GO" id="GO:0061630">
    <property type="term" value="F:ubiquitin protein ligase activity"/>
    <property type="evidence" value="ECO:0007669"/>
    <property type="project" value="UniProtKB-UniRule"/>
</dbReference>
<evidence type="ECO:0000256" key="7">
    <source>
        <dbReference type="ARBA" id="ARBA00022833"/>
    </source>
</evidence>
<dbReference type="GO" id="GO:0071596">
    <property type="term" value="P:ubiquitin-dependent protein catabolic process via the N-end rule pathway"/>
    <property type="evidence" value="ECO:0007669"/>
    <property type="project" value="UniProtKB-UniRule"/>
</dbReference>
<dbReference type="InterPro" id="IPR000315">
    <property type="entry name" value="Znf_B-box"/>
</dbReference>
<dbReference type="OrthoDB" id="2020519at2759"/>
<dbReference type="Pfam" id="PF02207">
    <property type="entry name" value="zf-UBR"/>
    <property type="match status" value="1"/>
</dbReference>
<protein>
    <recommendedName>
        <fullName evidence="10">E3 ubiquitin-protein ligase</fullName>
        <ecNumber evidence="10">2.3.2.27</ecNumber>
    </recommendedName>
</protein>
<evidence type="ECO:0000313" key="13">
    <source>
        <dbReference type="Proteomes" id="UP000179807"/>
    </source>
</evidence>
<dbReference type="EC" id="2.3.2.27" evidence="10"/>
<evidence type="ECO:0000256" key="4">
    <source>
        <dbReference type="ARBA" id="ARBA00022723"/>
    </source>
</evidence>
<keyword evidence="7 10" id="KW-0862">Zinc</keyword>
<dbReference type="UniPathway" id="UPA00143"/>
<evidence type="ECO:0000256" key="10">
    <source>
        <dbReference type="RuleBase" id="RU366018"/>
    </source>
</evidence>
<dbReference type="PANTHER" id="PTHR21497:SF24">
    <property type="entry name" value="E3 UBIQUITIN-PROTEIN LIGASE UBR1"/>
    <property type="match status" value="1"/>
</dbReference>
<evidence type="ECO:0000256" key="8">
    <source>
        <dbReference type="ARBA" id="ARBA00046341"/>
    </source>
</evidence>
<evidence type="ECO:0000256" key="6">
    <source>
        <dbReference type="ARBA" id="ARBA00022786"/>
    </source>
</evidence>
<dbReference type="GO" id="GO:0008270">
    <property type="term" value="F:zinc ion binding"/>
    <property type="evidence" value="ECO:0007669"/>
    <property type="project" value="UniProtKB-UniRule"/>
</dbReference>
<evidence type="ECO:0000256" key="5">
    <source>
        <dbReference type="ARBA" id="ARBA00022771"/>
    </source>
</evidence>
<comment type="pathway">
    <text evidence="2 10">Protein modification; protein ubiquitination.</text>
</comment>
<dbReference type="VEuPathDB" id="TrichDB:TRFO_25169"/>
<evidence type="ECO:0000259" key="11">
    <source>
        <dbReference type="PROSITE" id="PS51157"/>
    </source>
</evidence>
<dbReference type="GO" id="GO:0016567">
    <property type="term" value="P:protein ubiquitination"/>
    <property type="evidence" value="ECO:0007669"/>
    <property type="project" value="UniProtKB-UniRule"/>
</dbReference>
<evidence type="ECO:0000256" key="2">
    <source>
        <dbReference type="ARBA" id="ARBA00004906"/>
    </source>
</evidence>
<evidence type="ECO:0000313" key="12">
    <source>
        <dbReference type="EMBL" id="OHT06708.1"/>
    </source>
</evidence>
<keyword evidence="13" id="KW-1185">Reference proteome</keyword>
<dbReference type="InterPro" id="IPR003126">
    <property type="entry name" value="Znf_UBR"/>
</dbReference>
<evidence type="ECO:0000256" key="9">
    <source>
        <dbReference type="PROSITE-ProRule" id="PRU00508"/>
    </source>
</evidence>
<gene>
    <name evidence="12" type="ORF">TRFO_25169</name>
</gene>